<evidence type="ECO:0000256" key="1">
    <source>
        <dbReference type="ARBA" id="ARBA00004167"/>
    </source>
</evidence>
<evidence type="ECO:0000256" key="7">
    <source>
        <dbReference type="ARBA" id="ARBA00022984"/>
    </source>
</evidence>
<evidence type="ECO:0000256" key="9">
    <source>
        <dbReference type="ARBA" id="ARBA00023136"/>
    </source>
</evidence>
<dbReference type="Pfam" id="PF00905">
    <property type="entry name" value="Transpeptidase"/>
    <property type="match status" value="1"/>
</dbReference>
<evidence type="ECO:0000256" key="6">
    <source>
        <dbReference type="ARBA" id="ARBA00022960"/>
    </source>
</evidence>
<dbReference type="GO" id="GO:0071972">
    <property type="term" value="F:peptidoglycan L,D-transpeptidase activity"/>
    <property type="evidence" value="ECO:0007669"/>
    <property type="project" value="TreeGrafter"/>
</dbReference>
<dbReference type="InterPro" id="IPR005311">
    <property type="entry name" value="PBP_dimer"/>
</dbReference>
<keyword evidence="4" id="KW-1003">Cell membrane</keyword>
<comment type="similarity">
    <text evidence="3">Belongs to the transpeptidase family.</text>
</comment>
<dbReference type="GO" id="GO:0009252">
    <property type="term" value="P:peptidoglycan biosynthetic process"/>
    <property type="evidence" value="ECO:0007669"/>
    <property type="project" value="UniProtKB-KW"/>
</dbReference>
<dbReference type="SUPFAM" id="SSF56519">
    <property type="entry name" value="Penicillin binding protein dimerisation domain"/>
    <property type="match status" value="1"/>
</dbReference>
<dbReference type="AlphaFoldDB" id="A0AAX3MZZ6"/>
<evidence type="ECO:0000259" key="13">
    <source>
        <dbReference type="Pfam" id="PF03717"/>
    </source>
</evidence>
<evidence type="ECO:0000256" key="8">
    <source>
        <dbReference type="ARBA" id="ARBA00022989"/>
    </source>
</evidence>
<feature type="transmembrane region" description="Helical" evidence="11">
    <location>
        <begin position="20"/>
        <end position="42"/>
    </location>
</feature>
<evidence type="ECO:0000313" key="17">
    <source>
        <dbReference type="Proteomes" id="UP001221519"/>
    </source>
</evidence>
<accession>A0AAX3MZZ6</accession>
<feature type="domain" description="Penicillin-binding protein transpeptidase" evidence="12">
    <location>
        <begin position="323"/>
        <end position="651"/>
    </location>
</feature>
<keyword evidence="10" id="KW-0961">Cell wall biogenesis/degradation</keyword>
<keyword evidence="8 11" id="KW-1133">Transmembrane helix</keyword>
<reference evidence="14 17" key="1">
    <citation type="submission" date="2023-02" db="EMBL/GenBank/DDBJ databases">
        <title>Pathogen: clinical or host-associated sample.</title>
        <authorList>
            <person name="Hergert J."/>
            <person name="Casey R."/>
            <person name="Wagner J."/>
            <person name="Young E.L."/>
            <person name="Oakeson K.F."/>
        </authorList>
    </citation>
    <scope>NUCLEOTIDE SEQUENCE</scope>
    <source>
        <strain evidence="15 17">2022CK-00829</strain>
        <strain evidence="14">2022CK-00830</strain>
    </source>
</reference>
<evidence type="ECO:0000313" key="16">
    <source>
        <dbReference type="Proteomes" id="UP001220962"/>
    </source>
</evidence>
<organism evidence="14 16">
    <name type="scientific">Paenibacillus urinalis</name>
    <dbReference type="NCBI Taxonomy" id="521520"/>
    <lineage>
        <taxon>Bacteria</taxon>
        <taxon>Bacillati</taxon>
        <taxon>Bacillota</taxon>
        <taxon>Bacilli</taxon>
        <taxon>Bacillales</taxon>
        <taxon>Paenibacillaceae</taxon>
        <taxon>Paenibacillus</taxon>
    </lineage>
</organism>
<dbReference type="InterPro" id="IPR012338">
    <property type="entry name" value="Beta-lactam/transpept-like"/>
</dbReference>
<dbReference type="Gene3D" id="3.90.1310.10">
    <property type="entry name" value="Penicillin-binding protein 2a (Domain 2)"/>
    <property type="match status" value="1"/>
</dbReference>
<dbReference type="RefSeq" id="WP_047913543.1">
    <property type="nucleotide sequence ID" value="NZ_CP118101.1"/>
</dbReference>
<evidence type="ECO:0000256" key="5">
    <source>
        <dbReference type="ARBA" id="ARBA00022692"/>
    </source>
</evidence>
<keyword evidence="7" id="KW-0573">Peptidoglycan synthesis</keyword>
<dbReference type="InterPro" id="IPR050515">
    <property type="entry name" value="Beta-lactam/transpept"/>
</dbReference>
<evidence type="ECO:0000256" key="11">
    <source>
        <dbReference type="SAM" id="Phobius"/>
    </source>
</evidence>
<keyword evidence="17" id="KW-1185">Reference proteome</keyword>
<evidence type="ECO:0000256" key="4">
    <source>
        <dbReference type="ARBA" id="ARBA00022475"/>
    </source>
</evidence>
<keyword evidence="6" id="KW-0133">Cell shape</keyword>
<evidence type="ECO:0000259" key="12">
    <source>
        <dbReference type="Pfam" id="PF00905"/>
    </source>
</evidence>
<evidence type="ECO:0000313" key="14">
    <source>
        <dbReference type="EMBL" id="WDH81959.1"/>
    </source>
</evidence>
<dbReference type="GO" id="GO:0008658">
    <property type="term" value="F:penicillin binding"/>
    <property type="evidence" value="ECO:0007669"/>
    <property type="project" value="InterPro"/>
</dbReference>
<evidence type="ECO:0000256" key="3">
    <source>
        <dbReference type="ARBA" id="ARBA00007171"/>
    </source>
</evidence>
<dbReference type="Proteomes" id="UP001221519">
    <property type="component" value="Chromosome"/>
</dbReference>
<evidence type="ECO:0000256" key="10">
    <source>
        <dbReference type="ARBA" id="ARBA00023316"/>
    </source>
</evidence>
<dbReference type="PANTHER" id="PTHR30627:SF2">
    <property type="entry name" value="PEPTIDOGLYCAN D,D-TRANSPEPTIDASE MRDA"/>
    <property type="match status" value="1"/>
</dbReference>
<evidence type="ECO:0000256" key="2">
    <source>
        <dbReference type="ARBA" id="ARBA00004236"/>
    </source>
</evidence>
<gene>
    <name evidence="14" type="ORF">PUW23_21070</name>
    <name evidence="15" type="ORF">PUW25_20960</name>
</gene>
<dbReference type="Pfam" id="PF03717">
    <property type="entry name" value="PBP_dimer"/>
    <property type="match status" value="1"/>
</dbReference>
<keyword evidence="5 11" id="KW-0812">Transmembrane</keyword>
<proteinExistence type="inferred from homology"/>
<protein>
    <submittedName>
        <fullName evidence="14">Penicillin-binding transpeptidase domain-containing protein</fullName>
    </submittedName>
</protein>
<evidence type="ECO:0000313" key="15">
    <source>
        <dbReference type="EMBL" id="WDI01687.1"/>
    </source>
</evidence>
<dbReference type="GO" id="GO:0005886">
    <property type="term" value="C:plasma membrane"/>
    <property type="evidence" value="ECO:0007669"/>
    <property type="project" value="UniProtKB-SubCell"/>
</dbReference>
<dbReference type="SUPFAM" id="SSF56601">
    <property type="entry name" value="beta-lactamase/transpeptidase-like"/>
    <property type="match status" value="1"/>
</dbReference>
<dbReference type="EMBL" id="CP118101">
    <property type="protein sequence ID" value="WDH81959.1"/>
    <property type="molecule type" value="Genomic_DNA"/>
</dbReference>
<dbReference type="PANTHER" id="PTHR30627">
    <property type="entry name" value="PEPTIDOGLYCAN D,D-TRANSPEPTIDASE"/>
    <property type="match status" value="1"/>
</dbReference>
<keyword evidence="9 11" id="KW-0472">Membrane</keyword>
<dbReference type="InterPro" id="IPR036138">
    <property type="entry name" value="PBP_dimer_sf"/>
</dbReference>
<feature type="domain" description="Penicillin-binding protein dimerisation" evidence="13">
    <location>
        <begin position="67"/>
        <end position="265"/>
    </location>
</feature>
<comment type="subcellular location">
    <subcellularLocation>
        <location evidence="2">Cell membrane</location>
    </subcellularLocation>
    <subcellularLocation>
        <location evidence="1">Membrane</location>
        <topology evidence="1">Single-pass membrane protein</topology>
    </subcellularLocation>
</comment>
<sequence>MAQQQNHEKEELSNKRRFSFRLNFFFFSSFIIFSIIIIRLAVLQFVEGPVLAQQESSSVTKSIPLLPVRGTIYDATGETKLAYSEPIQSLYITLYKNYSQQEGGPENPNRPEAEAMAEKLAEVFAEYGEADREPMSKDDIINAMDLEYRQTHGYTPRLIKSDLSKEEIAYFMQHKKDFPGVSVIEETVRKYDEDSVAVQAIGYLKTFKTSKTLAEYAAIDQENSSQTDPGLVYSELEYVGVDGLERQYQDELRGKAGYSQIPINPLNLPEEGTVIQPPEKGHDLISSINKDIQVATEQAILDQLDWLHTNLVSGKYHTNAKTGFAVAMEVDTGNVVAMASMPDYDPNEPWDYDKVKYIYRNGTVESFPPDDTGRHPESTVLLGSTVKPLSVLIGLKEGFFSPNGTVYQDRGIAYFGRDDSSVRNSQGHVYGPLSAATAIQHSSNAFMVDLIGEKLWNKYGSEGVNVWDQYMKEFGLGVETGVDLPKEYEGFLEYTNEGETALARLAFASFGQQGKYTTMQLAQYATMLANKGKRLEPHLVKEIRDAEGNIVEKIEPEILNEVDFNDAYWETIHRGMNTDVSMAFSGFPYDFARKTGTSEQDIYFNGTRNRVENGVFIAFAPRDNPKLAVAVVVPEGGYGSSSAAPIARKIFDAYDQVYGLDGVPKGKPENSEEDTTEQ</sequence>
<name>A0AAX3MZZ6_9BACL</name>
<dbReference type="Gene3D" id="3.40.710.10">
    <property type="entry name" value="DD-peptidase/beta-lactamase superfamily"/>
    <property type="match status" value="1"/>
</dbReference>
<dbReference type="Proteomes" id="UP001220962">
    <property type="component" value="Chromosome"/>
</dbReference>
<dbReference type="EMBL" id="CP118108">
    <property type="protein sequence ID" value="WDI01687.1"/>
    <property type="molecule type" value="Genomic_DNA"/>
</dbReference>
<dbReference type="InterPro" id="IPR001460">
    <property type="entry name" value="PCN-bd_Tpept"/>
</dbReference>
<dbReference type="GO" id="GO:0008360">
    <property type="term" value="P:regulation of cell shape"/>
    <property type="evidence" value="ECO:0007669"/>
    <property type="project" value="UniProtKB-KW"/>
</dbReference>
<dbReference type="GO" id="GO:0071555">
    <property type="term" value="P:cell wall organization"/>
    <property type="evidence" value="ECO:0007669"/>
    <property type="project" value="UniProtKB-KW"/>
</dbReference>